<keyword evidence="3" id="KW-1185">Reference proteome</keyword>
<evidence type="ECO:0000313" key="3">
    <source>
        <dbReference type="Proteomes" id="UP000316545"/>
    </source>
</evidence>
<keyword evidence="1" id="KW-1133">Transmembrane helix</keyword>
<proteinExistence type="predicted"/>
<keyword evidence="1" id="KW-0472">Membrane</keyword>
<keyword evidence="1" id="KW-0812">Transmembrane</keyword>
<evidence type="ECO:0000313" key="2">
    <source>
        <dbReference type="EMBL" id="TWB25615.1"/>
    </source>
</evidence>
<feature type="transmembrane region" description="Helical" evidence="1">
    <location>
        <begin position="85"/>
        <end position="108"/>
    </location>
</feature>
<dbReference type="AlphaFoldDB" id="A0A560FVE7"/>
<gene>
    <name evidence="2" type="ORF">FBZ88_10912</name>
</gene>
<dbReference type="EMBL" id="VITO01000009">
    <property type="protein sequence ID" value="TWB25615.1"/>
    <property type="molecule type" value="Genomic_DNA"/>
</dbReference>
<evidence type="ECO:0000256" key="1">
    <source>
        <dbReference type="SAM" id="Phobius"/>
    </source>
</evidence>
<comment type="caution">
    <text evidence="2">The sequence shown here is derived from an EMBL/GenBank/DDBJ whole genome shotgun (WGS) entry which is preliminary data.</text>
</comment>
<dbReference type="RefSeq" id="WP_145617806.1">
    <property type="nucleotide sequence ID" value="NZ_VITO01000009.1"/>
</dbReference>
<organism evidence="2 3">
    <name type="scientific">Nitrospirillum amazonense</name>
    <dbReference type="NCBI Taxonomy" id="28077"/>
    <lineage>
        <taxon>Bacteria</taxon>
        <taxon>Pseudomonadati</taxon>
        <taxon>Pseudomonadota</taxon>
        <taxon>Alphaproteobacteria</taxon>
        <taxon>Rhodospirillales</taxon>
        <taxon>Azospirillaceae</taxon>
        <taxon>Nitrospirillum</taxon>
    </lineage>
</organism>
<sequence length="135" mass="14833">MRSVTGRLSLLGNGIVAGKFSKYSVVKIGDIVLNNIHIAESLDSFLNVHAQGDTTIYWNGNWLSGRQIRAIRTPSGDLYYLKRSILFVTFFVIFSILTIPILGFGLLLLPALLADFNYCLAATEFKAQGGIPIPL</sequence>
<accession>A0A560FVE7</accession>
<reference evidence="2 3" key="1">
    <citation type="submission" date="2019-06" db="EMBL/GenBank/DDBJ databases">
        <title>Genomic Encyclopedia of Type Strains, Phase IV (KMG-V): Genome sequencing to study the core and pangenomes of soil and plant-associated prokaryotes.</title>
        <authorList>
            <person name="Whitman W."/>
        </authorList>
    </citation>
    <scope>NUCLEOTIDE SEQUENCE [LARGE SCALE GENOMIC DNA]</scope>
    <source>
        <strain evidence="2 3">BR 11865</strain>
    </source>
</reference>
<name>A0A560FVE7_9PROT</name>
<dbReference type="Proteomes" id="UP000316545">
    <property type="component" value="Unassembled WGS sequence"/>
</dbReference>
<protein>
    <submittedName>
        <fullName evidence="2">Uncharacterized protein</fullName>
    </submittedName>
</protein>